<proteinExistence type="predicted"/>
<feature type="compositionally biased region" description="Acidic residues" evidence="1">
    <location>
        <begin position="93"/>
        <end position="109"/>
    </location>
</feature>
<evidence type="ECO:0000313" key="3">
    <source>
        <dbReference type="Proteomes" id="UP000264800"/>
    </source>
</evidence>
<evidence type="ECO:0000313" key="2">
    <source>
        <dbReference type="Ensembl" id="ENSKMAP00000001779.1"/>
    </source>
</evidence>
<name>A0A3Q2ZU19_KRYMA</name>
<reference evidence="2" key="2">
    <citation type="submission" date="2025-09" db="UniProtKB">
        <authorList>
            <consortium name="Ensembl"/>
        </authorList>
    </citation>
    <scope>IDENTIFICATION</scope>
</reference>
<feature type="compositionally biased region" description="Basic and acidic residues" evidence="1">
    <location>
        <begin position="132"/>
        <end position="159"/>
    </location>
</feature>
<organism evidence="2 3">
    <name type="scientific">Kryptolebias marmoratus</name>
    <name type="common">Mangrove killifish</name>
    <name type="synonym">Rivulus marmoratus</name>
    <dbReference type="NCBI Taxonomy" id="37003"/>
    <lineage>
        <taxon>Eukaryota</taxon>
        <taxon>Metazoa</taxon>
        <taxon>Chordata</taxon>
        <taxon>Craniata</taxon>
        <taxon>Vertebrata</taxon>
        <taxon>Euteleostomi</taxon>
        <taxon>Actinopterygii</taxon>
        <taxon>Neopterygii</taxon>
        <taxon>Teleostei</taxon>
        <taxon>Neoteleostei</taxon>
        <taxon>Acanthomorphata</taxon>
        <taxon>Ovalentaria</taxon>
        <taxon>Atherinomorphae</taxon>
        <taxon>Cyprinodontiformes</taxon>
        <taxon>Rivulidae</taxon>
        <taxon>Kryptolebias</taxon>
    </lineage>
</organism>
<dbReference type="Proteomes" id="UP000264800">
    <property type="component" value="Unplaced"/>
</dbReference>
<feature type="region of interest" description="Disordered" evidence="1">
    <location>
        <begin position="63"/>
        <end position="167"/>
    </location>
</feature>
<accession>A0A3Q2ZU19</accession>
<dbReference type="Ensembl" id="ENSKMAT00000001825.1">
    <property type="protein sequence ID" value="ENSKMAP00000001779.1"/>
    <property type="gene ID" value="ENSKMAG00000001414.1"/>
</dbReference>
<evidence type="ECO:0000256" key="1">
    <source>
        <dbReference type="SAM" id="MobiDB-lite"/>
    </source>
</evidence>
<keyword evidence="3" id="KW-1185">Reference proteome</keyword>
<dbReference type="OMA" id="TCTEERE"/>
<reference evidence="2" key="1">
    <citation type="submission" date="2025-08" db="UniProtKB">
        <authorList>
            <consortium name="Ensembl"/>
        </authorList>
    </citation>
    <scope>IDENTIFICATION</scope>
</reference>
<dbReference type="AlphaFoldDB" id="A0A3Q2ZU19"/>
<protein>
    <submittedName>
        <fullName evidence="2">Si:ch211-119e14.1</fullName>
    </submittedName>
</protein>
<sequence length="192" mass="20945">MTVGVLVCLLACLVLLFLFLYKKLNKEANGEYTVRHIIYKEGGVRDQVRGAAMAVETRLGVQLWPRGDEEGEEMESVEAGQSVGGDSCRGEDTDGEDTDGEDGEDEDSEEYSHSRREDEDDKSSLDGAEPGDQDRLLGEAEKNDETESKEEEQQAKEEATGTGLQIDLKQFSGSVIWSEEGGEGKSGDVTAL</sequence>
<dbReference type="GeneTree" id="ENSGT00530000067688"/>